<dbReference type="InterPro" id="IPR005495">
    <property type="entry name" value="LptG/LptF_permease"/>
</dbReference>
<protein>
    <submittedName>
        <fullName evidence="7">Putative permease</fullName>
    </submittedName>
</protein>
<dbReference type="PANTHER" id="PTHR33529:SF2">
    <property type="entry name" value="LIPOPOLYSACCHARIDE EXPORT SYSTEM PERMEASE PROTEIN LPTG"/>
    <property type="match status" value="1"/>
</dbReference>
<dbReference type="GO" id="GO:0015920">
    <property type="term" value="P:lipopolysaccharide transport"/>
    <property type="evidence" value="ECO:0007669"/>
    <property type="project" value="TreeGrafter"/>
</dbReference>
<dbReference type="Pfam" id="PF03739">
    <property type="entry name" value="LptF_LptG"/>
    <property type="match status" value="1"/>
</dbReference>
<evidence type="ECO:0000256" key="6">
    <source>
        <dbReference type="SAM" id="Phobius"/>
    </source>
</evidence>
<comment type="caution">
    <text evidence="7">The sequence shown here is derived from an EMBL/GenBank/DDBJ whole genome shotgun (WGS) entry which is preliminary data.</text>
</comment>
<evidence type="ECO:0000313" key="8">
    <source>
        <dbReference type="Proteomes" id="UP000092484"/>
    </source>
</evidence>
<dbReference type="PATRIC" id="fig|1300349.4.peg.2521"/>
<dbReference type="AlphaFoldDB" id="A0A1A7BBU8"/>
<keyword evidence="8" id="KW-1185">Reference proteome</keyword>
<keyword evidence="4 6" id="KW-1133">Transmembrane helix</keyword>
<feature type="transmembrane region" description="Helical" evidence="6">
    <location>
        <begin position="107"/>
        <end position="125"/>
    </location>
</feature>
<sequence>MQLDFFPSRTLTLYLAKMFVVRILAVLVMLVLVLLALDLLAATGDILAVPGNGQAQILEYASLRAPQLASRFLPYSVLLATLITLVTLNQNSEVVAMKAAGLSAHQVLAPLLLTAALVALLSFAFNERIVTRANATLKAWEAVEYGPIPEAEAGTGAVRANVYLTDGQSILAAAAMTGRGENIVLTGVTWYERAQSGIIREQVRAPRAAYAAPGWRLENPVRFDVAGAITEQLDTLVVGKTLTPARIDLQSVDPDSQSFWELADTIETFEAAGRRTEEMRAKWWHRLSGPLSALLMPLLGSIAAFGLARSGQLFVRAIIGMALGFAYFVVDNAALAMGSFGGYPPFLAAWAPFLLFLLLGETVLIRTEE</sequence>
<gene>
    <name evidence="7" type="ORF">I603_2530</name>
</gene>
<dbReference type="PANTHER" id="PTHR33529">
    <property type="entry name" value="SLR0882 PROTEIN-RELATED"/>
    <property type="match status" value="1"/>
</dbReference>
<dbReference type="NCBIfam" id="TIGR04408">
    <property type="entry name" value="LptG_lptG"/>
    <property type="match status" value="1"/>
</dbReference>
<dbReference type="RefSeq" id="WP_068865569.1">
    <property type="nucleotide sequence ID" value="NZ_LZYB01000008.1"/>
</dbReference>
<feature type="transmembrane region" description="Helical" evidence="6">
    <location>
        <begin position="342"/>
        <end position="365"/>
    </location>
</feature>
<evidence type="ECO:0000256" key="3">
    <source>
        <dbReference type="ARBA" id="ARBA00022692"/>
    </source>
</evidence>
<evidence type="ECO:0000256" key="5">
    <source>
        <dbReference type="ARBA" id="ARBA00023136"/>
    </source>
</evidence>
<organism evidence="7 8">
    <name type="scientific">Erythrobacter dokdonensis DSW-74</name>
    <dbReference type="NCBI Taxonomy" id="1300349"/>
    <lineage>
        <taxon>Bacteria</taxon>
        <taxon>Pseudomonadati</taxon>
        <taxon>Pseudomonadota</taxon>
        <taxon>Alphaproteobacteria</taxon>
        <taxon>Sphingomonadales</taxon>
        <taxon>Erythrobacteraceae</taxon>
        <taxon>Erythrobacter/Porphyrobacter group</taxon>
        <taxon>Erythrobacter</taxon>
    </lineage>
</organism>
<evidence type="ECO:0000256" key="1">
    <source>
        <dbReference type="ARBA" id="ARBA00004651"/>
    </source>
</evidence>
<dbReference type="InterPro" id="IPR030923">
    <property type="entry name" value="LptG"/>
</dbReference>
<evidence type="ECO:0000313" key="7">
    <source>
        <dbReference type="EMBL" id="OBV09969.1"/>
    </source>
</evidence>
<keyword evidence="5 6" id="KW-0472">Membrane</keyword>
<feature type="transmembrane region" description="Helical" evidence="6">
    <location>
        <begin position="313"/>
        <end position="330"/>
    </location>
</feature>
<feature type="transmembrane region" description="Helical" evidence="6">
    <location>
        <begin position="20"/>
        <end position="47"/>
    </location>
</feature>
<dbReference type="GO" id="GO:0055085">
    <property type="term" value="P:transmembrane transport"/>
    <property type="evidence" value="ECO:0007669"/>
    <property type="project" value="InterPro"/>
</dbReference>
<dbReference type="GO" id="GO:0043190">
    <property type="term" value="C:ATP-binding cassette (ABC) transporter complex"/>
    <property type="evidence" value="ECO:0007669"/>
    <property type="project" value="InterPro"/>
</dbReference>
<comment type="subcellular location">
    <subcellularLocation>
        <location evidence="1">Cell membrane</location>
        <topology evidence="1">Multi-pass membrane protein</topology>
    </subcellularLocation>
</comment>
<dbReference type="EMBL" id="LZYB01000008">
    <property type="protein sequence ID" value="OBV09969.1"/>
    <property type="molecule type" value="Genomic_DNA"/>
</dbReference>
<feature type="transmembrane region" description="Helical" evidence="6">
    <location>
        <begin position="287"/>
        <end position="307"/>
    </location>
</feature>
<reference evidence="7 8" key="1">
    <citation type="submission" date="2016-06" db="EMBL/GenBank/DDBJ databases">
        <title>Genome sequence of Porphyrobacter dokdonensis DSW-74.</title>
        <authorList>
            <person name="Kim J.F."/>
            <person name="Song J.Y."/>
        </authorList>
    </citation>
    <scope>NUCLEOTIDE SEQUENCE [LARGE SCALE GENOMIC DNA]</scope>
    <source>
        <strain evidence="7 8">DSW-74</strain>
    </source>
</reference>
<evidence type="ECO:0000256" key="2">
    <source>
        <dbReference type="ARBA" id="ARBA00022475"/>
    </source>
</evidence>
<name>A0A1A7BBU8_9SPHN</name>
<dbReference type="Proteomes" id="UP000092484">
    <property type="component" value="Unassembled WGS sequence"/>
</dbReference>
<proteinExistence type="predicted"/>
<accession>A0A1A7BBU8</accession>
<dbReference type="STRING" id="1300349.I603_2530"/>
<evidence type="ECO:0000256" key="4">
    <source>
        <dbReference type="ARBA" id="ARBA00022989"/>
    </source>
</evidence>
<keyword evidence="3 6" id="KW-0812">Transmembrane</keyword>
<keyword evidence="2" id="KW-1003">Cell membrane</keyword>